<reference evidence="2" key="1">
    <citation type="journal article" date="2020" name="Stud. Mycol.">
        <title>101 Dothideomycetes genomes: a test case for predicting lifestyles and emergence of pathogens.</title>
        <authorList>
            <person name="Haridas S."/>
            <person name="Albert R."/>
            <person name="Binder M."/>
            <person name="Bloem J."/>
            <person name="Labutti K."/>
            <person name="Salamov A."/>
            <person name="Andreopoulos B."/>
            <person name="Baker S."/>
            <person name="Barry K."/>
            <person name="Bills G."/>
            <person name="Bluhm B."/>
            <person name="Cannon C."/>
            <person name="Castanera R."/>
            <person name="Culley D."/>
            <person name="Daum C."/>
            <person name="Ezra D."/>
            <person name="Gonzalez J."/>
            <person name="Henrissat B."/>
            <person name="Kuo A."/>
            <person name="Liang C."/>
            <person name="Lipzen A."/>
            <person name="Lutzoni F."/>
            <person name="Magnuson J."/>
            <person name="Mondo S."/>
            <person name="Nolan M."/>
            <person name="Ohm R."/>
            <person name="Pangilinan J."/>
            <person name="Park H.-J."/>
            <person name="Ramirez L."/>
            <person name="Alfaro M."/>
            <person name="Sun H."/>
            <person name="Tritt A."/>
            <person name="Yoshinaga Y."/>
            <person name="Zwiers L.-H."/>
            <person name="Turgeon B."/>
            <person name="Goodwin S."/>
            <person name="Spatafora J."/>
            <person name="Crous P."/>
            <person name="Grigoriev I."/>
        </authorList>
    </citation>
    <scope>NUCLEOTIDE SEQUENCE</scope>
    <source>
        <strain evidence="2">CBS 113818</strain>
    </source>
</reference>
<protein>
    <submittedName>
        <fullName evidence="2">Uncharacterized protein</fullName>
    </submittedName>
</protein>
<name>A0A6A6ZIR7_9PLEO</name>
<dbReference type="EMBL" id="MU006240">
    <property type="protein sequence ID" value="KAF2820599.1"/>
    <property type="molecule type" value="Genomic_DNA"/>
</dbReference>
<feature type="compositionally biased region" description="Acidic residues" evidence="1">
    <location>
        <begin position="639"/>
        <end position="648"/>
    </location>
</feature>
<evidence type="ECO:0000313" key="2">
    <source>
        <dbReference type="EMBL" id="KAF2820599.1"/>
    </source>
</evidence>
<feature type="region of interest" description="Disordered" evidence="1">
    <location>
        <begin position="236"/>
        <end position="265"/>
    </location>
</feature>
<dbReference type="Proteomes" id="UP000799424">
    <property type="component" value="Unassembled WGS sequence"/>
</dbReference>
<feature type="compositionally biased region" description="Acidic residues" evidence="1">
    <location>
        <begin position="684"/>
        <end position="693"/>
    </location>
</feature>
<feature type="region of interest" description="Disordered" evidence="1">
    <location>
        <begin position="639"/>
        <end position="701"/>
    </location>
</feature>
<dbReference type="AlphaFoldDB" id="A0A6A6ZIR7"/>
<keyword evidence="3" id="KW-1185">Reference proteome</keyword>
<dbReference type="OrthoDB" id="3789648at2759"/>
<gene>
    <name evidence="2" type="ORF">CC86DRAFT_411897</name>
</gene>
<accession>A0A6A6ZIR7</accession>
<proteinExistence type="predicted"/>
<feature type="compositionally biased region" description="Low complexity" evidence="1">
    <location>
        <begin position="653"/>
        <end position="672"/>
    </location>
</feature>
<feature type="region of interest" description="Disordered" evidence="1">
    <location>
        <begin position="594"/>
        <end position="617"/>
    </location>
</feature>
<sequence>MTSTLIQSSTEARQFTLLSISVIKQVAIVDPLTPVWAKKDAPFKVDSRSEEELLELYAEEFFIEEEATVEEEAEAQAALNVVFAAEKARSFGRNRVILAGLEFSVHSPVIIHEVEHVDQVSVCDEQQACRPYPAGTDILFDSATPDETGEELALRAIFDPKEFPALFMCPVKLVDEYPPSPELLDDGDDLRLYPTLVAAAPLHDPVSHMLDFHPHCNEAQEAASVYVPRPGRSLMRMPPSHESGSVSRRRDSLFLDDGNGPRNSSEVEYNRAISRITQGAFLPSIDHLSNIESRSAFITYDKDTKAAEPTTPPISNECRTGKCTCLVYHSDVHVRGSGSSSQYPTGESLFVLFDNIIDNDVFVVDNVLDAPKAAHPTQDKSSRMNQALPSVLHTRLPLATVFSPGASYDAIRSSYADYRARNQLMNKLFFDLADMVCAQPAAAADISDMAEEDICSSPIPQPTELTYLDADIQQHVGYTAFNTLCIELDDTETLPRIHHSQDDFDDDDSHLVEGVVEIGELFFSNSTADSEISSSQDVEPDVPVEICLYDDLYQLPLLTRTPPRSRSLNSMRSLSNFPKINNRRRHPRLAIAPQLSDIEEVSSNEDNLPSSSSSSGSFIDFADQRGFVQTLATRRTDFLDDEGSEDDGVVPQSAGSSVYSDSDSSRTSPVSAVQRLANRRANFLDDEDSDDDVVAQQSASSTESLHALLDDAISLFQPSSQLHS</sequence>
<evidence type="ECO:0000256" key="1">
    <source>
        <dbReference type="SAM" id="MobiDB-lite"/>
    </source>
</evidence>
<organism evidence="2 3">
    <name type="scientific">Ophiobolus disseminans</name>
    <dbReference type="NCBI Taxonomy" id="1469910"/>
    <lineage>
        <taxon>Eukaryota</taxon>
        <taxon>Fungi</taxon>
        <taxon>Dikarya</taxon>
        <taxon>Ascomycota</taxon>
        <taxon>Pezizomycotina</taxon>
        <taxon>Dothideomycetes</taxon>
        <taxon>Pleosporomycetidae</taxon>
        <taxon>Pleosporales</taxon>
        <taxon>Pleosporineae</taxon>
        <taxon>Phaeosphaeriaceae</taxon>
        <taxon>Ophiobolus</taxon>
    </lineage>
</organism>
<evidence type="ECO:0000313" key="3">
    <source>
        <dbReference type="Proteomes" id="UP000799424"/>
    </source>
</evidence>